<keyword evidence="3" id="KW-1185">Reference proteome</keyword>
<dbReference type="PANTHER" id="PTHR35118">
    <property type="entry name" value="KINASE FAMILY PROTEIN"/>
    <property type="match status" value="1"/>
</dbReference>
<keyword evidence="1" id="KW-1133">Transmembrane helix</keyword>
<feature type="transmembrane region" description="Helical" evidence="1">
    <location>
        <begin position="236"/>
        <end position="254"/>
    </location>
</feature>
<reference evidence="2 3" key="1">
    <citation type="submission" date="2021-09" db="EMBL/GenBank/DDBJ databases">
        <title>Genomic insights and catalytic innovation underlie evolution of tropane alkaloids biosynthesis.</title>
        <authorList>
            <person name="Wang Y.-J."/>
            <person name="Tian T."/>
            <person name="Huang J.-P."/>
            <person name="Huang S.-X."/>
        </authorList>
    </citation>
    <scope>NUCLEOTIDE SEQUENCE [LARGE SCALE GENOMIC DNA]</scope>
    <source>
        <strain evidence="2">KIB-2018</strain>
        <tissue evidence="2">Leaf</tissue>
    </source>
</reference>
<dbReference type="PANTHER" id="PTHR35118:SF3">
    <property type="entry name" value="PROTEIN KINASE SUPERFAMILY PROTEIN"/>
    <property type="match status" value="1"/>
</dbReference>
<protein>
    <submittedName>
        <fullName evidence="2">Uncharacterized protein</fullName>
    </submittedName>
</protein>
<dbReference type="Proteomes" id="UP001159364">
    <property type="component" value="Linkage Group LG03"/>
</dbReference>
<gene>
    <name evidence="2" type="ORF">K2173_015038</name>
</gene>
<dbReference type="EMBL" id="JAIWQS010000003">
    <property type="protein sequence ID" value="KAJ8770424.1"/>
    <property type="molecule type" value="Genomic_DNA"/>
</dbReference>
<proteinExistence type="predicted"/>
<name>A0AAV8TWL1_9ROSI</name>
<sequence>MSLHRNQEFLDRLLDSENLTVKLEDWFESISQNSTTKKLAFDVPFELIELEKFDYALEGVLFQQLIRVPNAVNASTFDAVETTIYLVVEDFLRASNSNCFFILLLDSQYRGGVKIEGDVNKLEFDVNNVYDSCEYWIKTHFSVSPTDRIWNKLGDASWCDIGALQVVFATFHSIRQLGDRSVYGCGLFRFRQSNISPEIVEDKDDIKVESEELSMKLDVGSKGYQINDVLYRALKILLNLCSFMLLPILLYLWYQVQRQNRILTLMRQKGLLSKYLPQLSAFGRIVHPGQCRKPNSGRFCYHPLCRTLILVTSPAGETVSDMVNSGRFGVDEAIRCCHDCCLHSLLPLPLAIGMEISYQKMSFV</sequence>
<comment type="caution">
    <text evidence="2">The sequence shown here is derived from an EMBL/GenBank/DDBJ whole genome shotgun (WGS) entry which is preliminary data.</text>
</comment>
<organism evidence="2 3">
    <name type="scientific">Erythroxylum novogranatense</name>
    <dbReference type="NCBI Taxonomy" id="1862640"/>
    <lineage>
        <taxon>Eukaryota</taxon>
        <taxon>Viridiplantae</taxon>
        <taxon>Streptophyta</taxon>
        <taxon>Embryophyta</taxon>
        <taxon>Tracheophyta</taxon>
        <taxon>Spermatophyta</taxon>
        <taxon>Magnoliopsida</taxon>
        <taxon>eudicotyledons</taxon>
        <taxon>Gunneridae</taxon>
        <taxon>Pentapetalae</taxon>
        <taxon>rosids</taxon>
        <taxon>fabids</taxon>
        <taxon>Malpighiales</taxon>
        <taxon>Erythroxylaceae</taxon>
        <taxon>Erythroxylum</taxon>
    </lineage>
</organism>
<evidence type="ECO:0000256" key="1">
    <source>
        <dbReference type="SAM" id="Phobius"/>
    </source>
</evidence>
<keyword evidence="1" id="KW-0472">Membrane</keyword>
<evidence type="ECO:0000313" key="3">
    <source>
        <dbReference type="Proteomes" id="UP001159364"/>
    </source>
</evidence>
<evidence type="ECO:0000313" key="2">
    <source>
        <dbReference type="EMBL" id="KAJ8770424.1"/>
    </source>
</evidence>
<keyword evidence="1" id="KW-0812">Transmembrane</keyword>
<dbReference type="AlphaFoldDB" id="A0AAV8TWL1"/>
<accession>A0AAV8TWL1</accession>